<evidence type="ECO:0000313" key="3">
    <source>
        <dbReference type="Proteomes" id="UP000295367"/>
    </source>
</evidence>
<evidence type="ECO:0000256" key="1">
    <source>
        <dbReference type="SAM" id="SignalP"/>
    </source>
</evidence>
<reference evidence="2 3" key="1">
    <citation type="submission" date="2019-03" db="EMBL/GenBank/DDBJ databases">
        <title>Genomic Encyclopedia of Type Strains, Phase IV (KMG-IV): sequencing the most valuable type-strain genomes for metagenomic binning, comparative biology and taxonomic classification.</title>
        <authorList>
            <person name="Goeker M."/>
        </authorList>
    </citation>
    <scope>NUCLEOTIDE SEQUENCE [LARGE SCALE GENOMIC DNA]</scope>
    <source>
        <strain evidence="2 3">DSM 100309</strain>
    </source>
</reference>
<dbReference type="OrthoDB" id="1436842at2"/>
<gene>
    <name evidence="2" type="ORF">EDC63_10450</name>
</gene>
<protein>
    <recommendedName>
        <fullName evidence="4">Lipoprotein</fullName>
    </recommendedName>
</protein>
<dbReference type="RefSeq" id="WP_124945730.1">
    <property type="nucleotide sequence ID" value="NZ_BHVT01000019.1"/>
</dbReference>
<sequence>MNKTTILSTALVSFLLFGCATTKDVMLAKATPTHPVKIVAQALQEGNSSDMNTNLQSALSKEGLTIKAPLPADARKSTEVDAIVSYSDVWRWDLVMYLKSVSIRLFDAQSGDLLVAGNWSDSALHGFRDSKEVVQNLVSEMFDKLRNATPKETN</sequence>
<dbReference type="Proteomes" id="UP000295367">
    <property type="component" value="Unassembled WGS sequence"/>
</dbReference>
<name>A0A4R3YCH2_9PROT</name>
<keyword evidence="3" id="KW-1185">Reference proteome</keyword>
<proteinExistence type="predicted"/>
<feature type="chain" id="PRO_5020558763" description="Lipoprotein" evidence="1">
    <location>
        <begin position="23"/>
        <end position="154"/>
    </location>
</feature>
<organism evidence="2 3">
    <name type="scientific">Sulfurirhabdus autotrophica</name>
    <dbReference type="NCBI Taxonomy" id="1706046"/>
    <lineage>
        <taxon>Bacteria</taxon>
        <taxon>Pseudomonadati</taxon>
        <taxon>Pseudomonadota</taxon>
        <taxon>Betaproteobacteria</taxon>
        <taxon>Nitrosomonadales</taxon>
        <taxon>Sulfuricellaceae</taxon>
        <taxon>Sulfurirhabdus</taxon>
    </lineage>
</organism>
<accession>A0A4R3YCH2</accession>
<dbReference type="PROSITE" id="PS51257">
    <property type="entry name" value="PROKAR_LIPOPROTEIN"/>
    <property type="match status" value="1"/>
</dbReference>
<dbReference type="AlphaFoldDB" id="A0A4R3YCH2"/>
<comment type="caution">
    <text evidence="2">The sequence shown here is derived from an EMBL/GenBank/DDBJ whole genome shotgun (WGS) entry which is preliminary data.</text>
</comment>
<keyword evidence="1" id="KW-0732">Signal</keyword>
<evidence type="ECO:0000313" key="2">
    <source>
        <dbReference type="EMBL" id="TCV88093.1"/>
    </source>
</evidence>
<dbReference type="EMBL" id="SMCO01000004">
    <property type="protein sequence ID" value="TCV88093.1"/>
    <property type="molecule type" value="Genomic_DNA"/>
</dbReference>
<feature type="signal peptide" evidence="1">
    <location>
        <begin position="1"/>
        <end position="22"/>
    </location>
</feature>
<evidence type="ECO:0008006" key="4">
    <source>
        <dbReference type="Google" id="ProtNLM"/>
    </source>
</evidence>